<keyword evidence="4" id="KW-0804">Transcription</keyword>
<organism evidence="6 7">
    <name type="scientific">Saccharopolyspora karakumensis</name>
    <dbReference type="NCBI Taxonomy" id="2530386"/>
    <lineage>
        <taxon>Bacteria</taxon>
        <taxon>Bacillati</taxon>
        <taxon>Actinomycetota</taxon>
        <taxon>Actinomycetes</taxon>
        <taxon>Pseudonocardiales</taxon>
        <taxon>Pseudonocardiaceae</taxon>
        <taxon>Saccharopolyspora</taxon>
    </lineage>
</organism>
<dbReference type="Pfam" id="PF00126">
    <property type="entry name" value="HTH_1"/>
    <property type="match status" value="1"/>
</dbReference>
<dbReference type="InterPro" id="IPR036388">
    <property type="entry name" value="WH-like_DNA-bd_sf"/>
</dbReference>
<evidence type="ECO:0000259" key="5">
    <source>
        <dbReference type="PROSITE" id="PS50931"/>
    </source>
</evidence>
<dbReference type="Gene3D" id="1.10.10.10">
    <property type="entry name" value="Winged helix-like DNA-binding domain superfamily/Winged helix DNA-binding domain"/>
    <property type="match status" value="1"/>
</dbReference>
<dbReference type="PANTHER" id="PTHR30419">
    <property type="entry name" value="HTH-TYPE TRANSCRIPTIONAL REGULATOR YBHD"/>
    <property type="match status" value="1"/>
</dbReference>
<dbReference type="InterPro" id="IPR050950">
    <property type="entry name" value="HTH-type_LysR_regulators"/>
</dbReference>
<comment type="caution">
    <text evidence="6">The sequence shown here is derived from an EMBL/GenBank/DDBJ whole genome shotgun (WGS) entry which is preliminary data.</text>
</comment>
<dbReference type="Proteomes" id="UP000294723">
    <property type="component" value="Unassembled WGS sequence"/>
</dbReference>
<comment type="similarity">
    <text evidence="1">Belongs to the LysR transcriptional regulatory family.</text>
</comment>
<keyword evidence="3" id="KW-0238">DNA-binding</keyword>
<dbReference type="SUPFAM" id="SSF53850">
    <property type="entry name" value="Periplasmic binding protein-like II"/>
    <property type="match status" value="1"/>
</dbReference>
<dbReference type="Gene3D" id="3.40.190.290">
    <property type="match status" value="1"/>
</dbReference>
<accession>A0A4R5BFY3</accession>
<evidence type="ECO:0000256" key="1">
    <source>
        <dbReference type="ARBA" id="ARBA00009437"/>
    </source>
</evidence>
<feature type="domain" description="HTH lysR-type" evidence="5">
    <location>
        <begin position="1"/>
        <end position="58"/>
    </location>
</feature>
<dbReference type="InterPro" id="IPR036390">
    <property type="entry name" value="WH_DNA-bd_sf"/>
</dbReference>
<dbReference type="InterPro" id="IPR000847">
    <property type="entry name" value="LysR_HTH_N"/>
</dbReference>
<protein>
    <submittedName>
        <fullName evidence="6">LysR family transcriptional regulator</fullName>
    </submittedName>
</protein>
<keyword evidence="7" id="KW-1185">Reference proteome</keyword>
<evidence type="ECO:0000313" key="6">
    <source>
        <dbReference type="EMBL" id="TDD84565.1"/>
    </source>
</evidence>
<gene>
    <name evidence="6" type="ORF">E1202_23050</name>
</gene>
<dbReference type="InterPro" id="IPR005119">
    <property type="entry name" value="LysR_subst-bd"/>
</dbReference>
<sequence length="294" mass="31166">MYLQQVEYFLAVVDNDGLNAAATSLGVAQPTVSQAIRGLERELDVELFHRIGRGMVLTSAGHALVGPARRMLRTVVTAEGSLADSSGKPRGRLDIRALAALSVEPVATLVSSFRQRFPGISVRIGTLHDEASAPSLVRDGHCELVVSHLPVLDSADLTVDELGVQDWWLVCPPGSDVPPDDPLPLSALPDVPHVVVPRGGSHAGHIESAIARAGGALRPAVIIQHREARCPLVFNGVGATFLERSMAEDAARRGAVVRQTEPSLSRAYGLVYEPSGLSPAGRAFVELARETAPL</sequence>
<dbReference type="PROSITE" id="PS50931">
    <property type="entry name" value="HTH_LYSR"/>
    <property type="match status" value="1"/>
</dbReference>
<proteinExistence type="inferred from homology"/>
<evidence type="ECO:0000313" key="7">
    <source>
        <dbReference type="Proteomes" id="UP000294723"/>
    </source>
</evidence>
<dbReference type="AlphaFoldDB" id="A0A4R5BFY3"/>
<dbReference type="GO" id="GO:0003700">
    <property type="term" value="F:DNA-binding transcription factor activity"/>
    <property type="evidence" value="ECO:0007669"/>
    <property type="project" value="InterPro"/>
</dbReference>
<dbReference type="EMBL" id="SMLA01000043">
    <property type="protein sequence ID" value="TDD84565.1"/>
    <property type="molecule type" value="Genomic_DNA"/>
</dbReference>
<dbReference type="GO" id="GO:0003677">
    <property type="term" value="F:DNA binding"/>
    <property type="evidence" value="ECO:0007669"/>
    <property type="project" value="UniProtKB-KW"/>
</dbReference>
<dbReference type="FunFam" id="1.10.10.10:FF:000001">
    <property type="entry name" value="LysR family transcriptional regulator"/>
    <property type="match status" value="1"/>
</dbReference>
<dbReference type="PRINTS" id="PR00039">
    <property type="entry name" value="HTHLYSR"/>
</dbReference>
<keyword evidence="2" id="KW-0805">Transcription regulation</keyword>
<evidence type="ECO:0000256" key="4">
    <source>
        <dbReference type="ARBA" id="ARBA00023163"/>
    </source>
</evidence>
<dbReference type="CDD" id="cd05466">
    <property type="entry name" value="PBP2_LTTR_substrate"/>
    <property type="match status" value="1"/>
</dbReference>
<dbReference type="SUPFAM" id="SSF46785">
    <property type="entry name" value="Winged helix' DNA-binding domain"/>
    <property type="match status" value="1"/>
</dbReference>
<evidence type="ECO:0000256" key="3">
    <source>
        <dbReference type="ARBA" id="ARBA00023125"/>
    </source>
</evidence>
<dbReference type="GO" id="GO:0005829">
    <property type="term" value="C:cytosol"/>
    <property type="evidence" value="ECO:0007669"/>
    <property type="project" value="TreeGrafter"/>
</dbReference>
<reference evidence="6 7" key="1">
    <citation type="submission" date="2019-03" db="EMBL/GenBank/DDBJ databases">
        <title>Draft genome sequences of novel Actinobacteria.</title>
        <authorList>
            <person name="Sahin N."/>
            <person name="Ay H."/>
            <person name="Saygin H."/>
        </authorList>
    </citation>
    <scope>NUCLEOTIDE SEQUENCE [LARGE SCALE GENOMIC DNA]</scope>
    <source>
        <strain evidence="6 7">5K548</strain>
    </source>
</reference>
<evidence type="ECO:0000256" key="2">
    <source>
        <dbReference type="ARBA" id="ARBA00023015"/>
    </source>
</evidence>
<dbReference type="Pfam" id="PF03466">
    <property type="entry name" value="LysR_substrate"/>
    <property type="match status" value="1"/>
</dbReference>
<dbReference type="RefSeq" id="WP_132685218.1">
    <property type="nucleotide sequence ID" value="NZ_SMLA01000043.1"/>
</dbReference>
<name>A0A4R5BFY3_9PSEU</name>